<comment type="subcellular location">
    <subcellularLocation>
        <location evidence="1 8">Cell outer membrane</location>
    </subcellularLocation>
</comment>
<organism evidence="9 10">
    <name type="scientific">Klebsiella aerogenes (strain ATCC 13048 / DSM 30053 / CCUG 1429 / JCM 1235 / KCTC 2190 / NBRC 13534 / NCIMB 10102 / NCTC 10006 / CDC 819-56)</name>
    <name type="common">Enterobacter aerogenes</name>
    <dbReference type="NCBI Taxonomy" id="1028307"/>
    <lineage>
        <taxon>Bacteria</taxon>
        <taxon>Pseudomonadati</taxon>
        <taxon>Pseudomonadota</taxon>
        <taxon>Gammaproteobacteria</taxon>
        <taxon>Enterobacterales</taxon>
        <taxon>Enterobacteriaceae</taxon>
        <taxon>Klebsiella/Raoultella group</taxon>
        <taxon>Klebsiella</taxon>
    </lineage>
</organism>
<evidence type="ECO:0000256" key="2">
    <source>
        <dbReference type="ARBA" id="ARBA00006368"/>
    </source>
</evidence>
<dbReference type="SUPFAM" id="SSF56925">
    <property type="entry name" value="OMPA-like"/>
    <property type="match status" value="1"/>
</dbReference>
<evidence type="ECO:0000313" key="10">
    <source>
        <dbReference type="Proteomes" id="UP000008881"/>
    </source>
</evidence>
<dbReference type="GO" id="GO:0009245">
    <property type="term" value="P:lipid A biosynthetic process"/>
    <property type="evidence" value="ECO:0007669"/>
    <property type="project" value="UniProtKB-UniRule"/>
</dbReference>
<dbReference type="EC" id="2.3.1.251" evidence="8"/>
<keyword evidence="3 8" id="KW-0808">Transferase</keyword>
<dbReference type="FunFam" id="2.40.160.20:FF:000002">
    <property type="entry name" value="Lipid A palmitoyltransferase PagP"/>
    <property type="match status" value="1"/>
</dbReference>
<dbReference type="HAMAP" id="MF_00837">
    <property type="entry name" value="PagP_transferase"/>
    <property type="match status" value="1"/>
</dbReference>
<keyword evidence="4 8" id="KW-0732">Signal</keyword>
<evidence type="ECO:0000256" key="3">
    <source>
        <dbReference type="ARBA" id="ARBA00022679"/>
    </source>
</evidence>
<evidence type="ECO:0000256" key="4">
    <source>
        <dbReference type="ARBA" id="ARBA00022729"/>
    </source>
</evidence>
<dbReference type="HOGENOM" id="CLU_104099_0_0_6"/>
<dbReference type="GO" id="GO:0016409">
    <property type="term" value="F:palmitoyltransferase activity"/>
    <property type="evidence" value="ECO:0007669"/>
    <property type="project" value="UniProtKB-ARBA"/>
</dbReference>
<proteinExistence type="inferred from homology"/>
<protein>
    <recommendedName>
        <fullName evidence="8">Lipid A acyltransferase PagP</fullName>
        <ecNumber evidence="8">2.3.1.251</ecNumber>
    </recommendedName>
    <alternativeName>
        <fullName evidence="8">Lipid A acylation protein</fullName>
    </alternativeName>
</protein>
<comment type="catalytic activity">
    <reaction evidence="8">
        <text>a lipid IVA + a 1,2-diacyl-sn-glycero-3-phosphocholine = a lipid IVB + a 2-acyl-sn-glycero-3-phosphocholine</text>
        <dbReference type="Rhea" id="RHEA:74279"/>
        <dbReference type="ChEBI" id="CHEBI:57643"/>
        <dbReference type="ChEBI" id="CHEBI:57875"/>
        <dbReference type="ChEBI" id="CHEBI:176425"/>
        <dbReference type="ChEBI" id="CHEBI:193143"/>
        <dbReference type="EC" id="2.3.1.251"/>
    </reaction>
</comment>
<dbReference type="OrthoDB" id="9156803at2"/>
<keyword evidence="5 8" id="KW-0472">Membrane</keyword>
<reference evidence="9 10" key="1">
    <citation type="journal article" date="2012" name="J. Bacteriol.">
        <title>Complete genome sequence of Enterobacter aerogenes KCTC 2190.</title>
        <authorList>
            <person name="Shin S.H."/>
            <person name="Kim S."/>
            <person name="Kim J.Y."/>
            <person name="Lee S."/>
            <person name="Um Y."/>
            <person name="Oh M.K."/>
            <person name="Kim Y.R."/>
            <person name="Lee J."/>
            <person name="Yang K.S."/>
        </authorList>
    </citation>
    <scope>NUCLEOTIDE SEQUENCE [LARGE SCALE GENOMIC DNA]</scope>
    <source>
        <strain evidence="9 10">KCTC 2190</strain>
    </source>
</reference>
<dbReference type="PATRIC" id="fig|1028307.3.peg.2758"/>
<gene>
    <name evidence="8 9" type="primary">pagP</name>
    <name evidence="9" type="ordered locus">EAE_13800</name>
</gene>
<accession>A0A0H3FSP8</accession>
<feature type="site" description="Role in the phospholipid gating" evidence="8">
    <location>
        <position position="192"/>
    </location>
</feature>
<keyword evidence="7 8" id="KW-0012">Acyltransferase</keyword>
<dbReference type="KEGG" id="eae:EAE_13800"/>
<evidence type="ECO:0000256" key="1">
    <source>
        <dbReference type="ARBA" id="ARBA00004442"/>
    </source>
</evidence>
<dbReference type="Proteomes" id="UP000008881">
    <property type="component" value="Chromosome"/>
</dbReference>
<dbReference type="InterPro" id="IPR011250">
    <property type="entry name" value="OMP/PagP_B-barrel"/>
</dbReference>
<feature type="site" description="Role in lipopolysaccharide recognition" evidence="8">
    <location>
        <position position="87"/>
    </location>
</feature>
<evidence type="ECO:0000256" key="7">
    <source>
        <dbReference type="ARBA" id="ARBA00023315"/>
    </source>
</evidence>
<feature type="active site" evidence="8">
    <location>
        <position position="122"/>
    </location>
</feature>
<evidence type="ECO:0000256" key="6">
    <source>
        <dbReference type="ARBA" id="ARBA00023237"/>
    </source>
</evidence>
<comment type="similarity">
    <text evidence="2 8">Belongs to the lipid A palmitoyltransferase family.</text>
</comment>
<evidence type="ECO:0000256" key="5">
    <source>
        <dbReference type="ARBA" id="ARBA00023136"/>
    </source>
</evidence>
<keyword evidence="10" id="KW-1185">Reference proteome</keyword>
<sequence length="206" mass="23811">MLLYFVFKIAIGNREVFKLRQFTLFMLALSGLLLSSGYANASFSSTLRDGYNTLTDNVAQTWNEPEHYDLYIPAITWHARFAYDKEKTDKYNERPWGAGFGMSRWDDKGNWHGLYLMAFKDSFNKWEPIGGYGWEKTWRPLADDNFHLGLGYTLGVTARDNWNYIPIPVVLPLASIGYGPATFQMTYIPGTYNNGNVYFAWARIQF</sequence>
<keyword evidence="6 8" id="KW-0998">Cell outer membrane</keyword>
<comment type="catalytic activity">
    <reaction evidence="8">
        <text>a lipid A + a 1,2-diacyl-sn-glycero-3-phosphocholine = a hepta-acyl lipid A + a 2-acyl-sn-glycero-3-phosphocholine</text>
        <dbReference type="Rhea" id="RHEA:74275"/>
        <dbReference type="ChEBI" id="CHEBI:57643"/>
        <dbReference type="ChEBI" id="CHEBI:57875"/>
        <dbReference type="ChEBI" id="CHEBI:193141"/>
        <dbReference type="ChEBI" id="CHEBI:193142"/>
        <dbReference type="EC" id="2.3.1.251"/>
    </reaction>
</comment>
<feature type="active site" evidence="8">
    <location>
        <position position="78"/>
    </location>
</feature>
<dbReference type="EMBL" id="CP002824">
    <property type="protein sequence ID" value="AEG97674.1"/>
    <property type="molecule type" value="Genomic_DNA"/>
</dbReference>
<name>A0A0H3FSP8_KLEAK</name>
<dbReference type="eggNOG" id="ENOG502Z7SY">
    <property type="taxonomic scope" value="Bacteria"/>
</dbReference>
<comment type="function">
    <text evidence="8">Transfers a fatty acid residue from the sn-1 position of a phospholipid to the N-linked hydroxyfatty acid chain on the proximal unit of lipid A or its precursors.</text>
</comment>
<evidence type="ECO:0000256" key="8">
    <source>
        <dbReference type="HAMAP-Rule" id="MF_00837"/>
    </source>
</evidence>
<comment type="catalytic activity">
    <reaction evidence="8">
        <text>a lipid IIA + a 1,2-diacyl-sn-glycero-3-phosphocholine = a lipid IIB + a 2-acyl-sn-glycero-3-phosphocholine</text>
        <dbReference type="Rhea" id="RHEA:74283"/>
        <dbReference type="ChEBI" id="CHEBI:57643"/>
        <dbReference type="ChEBI" id="CHEBI:57875"/>
        <dbReference type="ChEBI" id="CHEBI:193144"/>
        <dbReference type="ChEBI" id="CHEBI:193145"/>
        <dbReference type="EC" id="2.3.1.251"/>
    </reaction>
</comment>
<evidence type="ECO:0000313" key="9">
    <source>
        <dbReference type="EMBL" id="AEG97674.1"/>
    </source>
</evidence>
<feature type="active site" evidence="8">
    <location>
        <position position="121"/>
    </location>
</feature>
<dbReference type="InterPro" id="IPR009746">
    <property type="entry name" value="LipidA_acyl_PagP"/>
</dbReference>
<dbReference type="NCBIfam" id="NF008271">
    <property type="entry name" value="PRK11045.1"/>
    <property type="match status" value="1"/>
</dbReference>
<comment type="subunit">
    <text evidence="8">Homodimer.</text>
</comment>
<dbReference type="AlphaFoldDB" id="A0A0H3FSP8"/>
<dbReference type="GO" id="GO:0009279">
    <property type="term" value="C:cell outer membrane"/>
    <property type="evidence" value="ECO:0007669"/>
    <property type="project" value="UniProtKB-SubCell"/>
</dbReference>
<dbReference type="Gene3D" id="2.40.160.20">
    <property type="match status" value="1"/>
</dbReference>
<dbReference type="Pfam" id="PF07017">
    <property type="entry name" value="PagP"/>
    <property type="match status" value="1"/>
</dbReference>